<dbReference type="eggNOG" id="COG1876">
    <property type="taxonomic scope" value="Bacteria"/>
</dbReference>
<dbReference type="STRING" id="1184609.KILIM_033_00600"/>
<proteinExistence type="predicted"/>
<sequence length="420" mass="43595">MSARCRPGAVLALSVALATGVAVPATAQPTAAAPSPVASAVAASPTASPSASPGDAPGDEREPLSPEEVKAQVEQAAKLQRESAAADKQIAAMTADLAKLAAASSKAMDAVSTARTAQRQARDAETRQVHRLNQLNKELAAARQDVSNMAYDAYVNGSIALRDLAAVVELTRGDQGGNDAALAEYLAANRAAEARQYEVLAAAQKQAAAAATKARTDREAATAKAEAAHKEAAAALGAQQKKLAQLQKVAGSRRAELTTIGVDAAGISGVDLSALEKLANAPLCTEDRGDYPNGMFPPSALCGVAGYSGHTLRPAAARAIEALAAAYEKDLGSKFCMTDTYRTYASQVDVKARKPHLAATPGTSNHGLGLAVDLCGGIESFGTPQHRWMQQHAPLFGFYHPAWARADGSKPEPWHWEFAQ</sequence>
<feature type="domain" description="D-alanyl-D-alanine carboxypeptidase-like core" evidence="4">
    <location>
        <begin position="310"/>
        <end position="418"/>
    </location>
</feature>
<dbReference type="Gene3D" id="3.30.1380.10">
    <property type="match status" value="1"/>
</dbReference>
<dbReference type="PANTHER" id="PTHR34385">
    <property type="entry name" value="D-ALANYL-D-ALANINE CARBOXYPEPTIDASE"/>
    <property type="match status" value="1"/>
</dbReference>
<dbReference type="GO" id="GO:0006508">
    <property type="term" value="P:proteolysis"/>
    <property type="evidence" value="ECO:0007669"/>
    <property type="project" value="InterPro"/>
</dbReference>
<organism evidence="5 6">
    <name type="scientific">Kineosphaera limosa NBRC 100340</name>
    <dbReference type="NCBI Taxonomy" id="1184609"/>
    <lineage>
        <taxon>Bacteria</taxon>
        <taxon>Bacillati</taxon>
        <taxon>Actinomycetota</taxon>
        <taxon>Actinomycetes</taxon>
        <taxon>Micrococcales</taxon>
        <taxon>Dermatophilaceae</taxon>
        <taxon>Kineosphaera</taxon>
    </lineage>
</organism>
<reference evidence="5 6" key="1">
    <citation type="submission" date="2012-08" db="EMBL/GenBank/DDBJ databases">
        <title>Whole genome shotgun sequence of Kineosphaera limosa NBRC 100340.</title>
        <authorList>
            <person name="Yoshida I."/>
            <person name="Isaki S."/>
            <person name="Hosoyama A."/>
            <person name="Tsuchikane K."/>
            <person name="Katsumata H."/>
            <person name="Ando Y."/>
            <person name="Ohji S."/>
            <person name="Hamada M."/>
            <person name="Tamura T."/>
            <person name="Yamazoe A."/>
            <person name="Yamazaki S."/>
            <person name="Fujita N."/>
        </authorList>
    </citation>
    <scope>NUCLEOTIDE SEQUENCE [LARGE SCALE GENOMIC DNA]</scope>
    <source>
        <strain evidence="5 6">NBRC 100340</strain>
    </source>
</reference>
<dbReference type="EMBL" id="BAHD01000033">
    <property type="protein sequence ID" value="GAB96240.1"/>
    <property type="molecule type" value="Genomic_DNA"/>
</dbReference>
<evidence type="ECO:0000256" key="1">
    <source>
        <dbReference type="SAM" id="Coils"/>
    </source>
</evidence>
<dbReference type="InterPro" id="IPR009045">
    <property type="entry name" value="Zn_M74/Hedgehog-like"/>
</dbReference>
<dbReference type="AlphaFoldDB" id="K6WAK6"/>
<keyword evidence="3" id="KW-0732">Signal</keyword>
<name>K6WAK6_9MICO</name>
<gene>
    <name evidence="5" type="ORF">KILIM_033_00600</name>
</gene>
<keyword evidence="6" id="KW-1185">Reference proteome</keyword>
<feature type="coiled-coil region" evidence="1">
    <location>
        <begin position="69"/>
        <end position="96"/>
    </location>
</feature>
<evidence type="ECO:0000256" key="3">
    <source>
        <dbReference type="SAM" id="SignalP"/>
    </source>
</evidence>
<feature type="compositionally biased region" description="Basic and acidic residues" evidence="2">
    <location>
        <begin position="58"/>
        <end position="68"/>
    </location>
</feature>
<evidence type="ECO:0000259" key="4">
    <source>
        <dbReference type="Pfam" id="PF02557"/>
    </source>
</evidence>
<dbReference type="RefSeq" id="WP_006592772.1">
    <property type="nucleotide sequence ID" value="NZ_BAHD01000033.1"/>
</dbReference>
<feature type="signal peptide" evidence="3">
    <location>
        <begin position="1"/>
        <end position="27"/>
    </location>
</feature>
<dbReference type="Pfam" id="PF02557">
    <property type="entry name" value="VanY"/>
    <property type="match status" value="1"/>
</dbReference>
<dbReference type="Proteomes" id="UP000008366">
    <property type="component" value="Unassembled WGS sequence"/>
</dbReference>
<dbReference type="OrthoDB" id="5496837at2"/>
<feature type="chain" id="PRO_5003895786" evidence="3">
    <location>
        <begin position="28"/>
        <end position="420"/>
    </location>
</feature>
<dbReference type="InterPro" id="IPR052179">
    <property type="entry name" value="DD-CPase-like"/>
</dbReference>
<dbReference type="SUPFAM" id="SSF55166">
    <property type="entry name" value="Hedgehog/DD-peptidase"/>
    <property type="match status" value="1"/>
</dbReference>
<dbReference type="CDD" id="cd14814">
    <property type="entry name" value="Peptidase_M15"/>
    <property type="match status" value="1"/>
</dbReference>
<keyword evidence="1" id="KW-0175">Coiled coil</keyword>
<protein>
    <submittedName>
        <fullName evidence="5">Putative peptidase M15 family protein</fullName>
    </submittedName>
</protein>
<dbReference type="InterPro" id="IPR003709">
    <property type="entry name" value="VanY-like_core_dom"/>
</dbReference>
<evidence type="ECO:0000313" key="5">
    <source>
        <dbReference type="EMBL" id="GAB96240.1"/>
    </source>
</evidence>
<dbReference type="GO" id="GO:0008233">
    <property type="term" value="F:peptidase activity"/>
    <property type="evidence" value="ECO:0007669"/>
    <property type="project" value="InterPro"/>
</dbReference>
<comment type="caution">
    <text evidence="5">The sequence shown here is derived from an EMBL/GenBank/DDBJ whole genome shotgun (WGS) entry which is preliminary data.</text>
</comment>
<feature type="compositionally biased region" description="Low complexity" evidence="2">
    <location>
        <begin position="27"/>
        <end position="56"/>
    </location>
</feature>
<feature type="region of interest" description="Disordered" evidence="2">
    <location>
        <begin position="27"/>
        <end position="68"/>
    </location>
</feature>
<dbReference type="PANTHER" id="PTHR34385:SF1">
    <property type="entry name" value="PEPTIDOGLYCAN L-ALANYL-D-GLUTAMATE ENDOPEPTIDASE CWLK"/>
    <property type="match status" value="1"/>
</dbReference>
<evidence type="ECO:0000256" key="2">
    <source>
        <dbReference type="SAM" id="MobiDB-lite"/>
    </source>
</evidence>
<evidence type="ECO:0000313" key="6">
    <source>
        <dbReference type="Proteomes" id="UP000008366"/>
    </source>
</evidence>
<accession>K6WAK6</accession>